<feature type="compositionally biased region" description="Low complexity" evidence="5">
    <location>
        <begin position="404"/>
        <end position="422"/>
    </location>
</feature>
<dbReference type="Proteomes" id="UP000016933">
    <property type="component" value="Unassembled WGS sequence"/>
</dbReference>
<dbReference type="EMBL" id="KB446539">
    <property type="protein sequence ID" value="EME44598.1"/>
    <property type="molecule type" value="Genomic_DNA"/>
</dbReference>
<dbReference type="PANTHER" id="PTHR48012:SF26">
    <property type="entry name" value="SERINE_THREONINE-PROTEIN KINASE DDB_G0283821-RELATED"/>
    <property type="match status" value="1"/>
</dbReference>
<dbReference type="STRING" id="675120.N1PNU9"/>
<feature type="compositionally biased region" description="Polar residues" evidence="5">
    <location>
        <begin position="718"/>
        <end position="737"/>
    </location>
</feature>
<feature type="region of interest" description="Disordered" evidence="5">
    <location>
        <begin position="1310"/>
        <end position="1352"/>
    </location>
</feature>
<accession>N1PNU9</accession>
<feature type="region of interest" description="Disordered" evidence="5">
    <location>
        <begin position="533"/>
        <end position="626"/>
    </location>
</feature>
<feature type="region of interest" description="Disordered" evidence="5">
    <location>
        <begin position="1373"/>
        <end position="1408"/>
    </location>
</feature>
<dbReference type="InterPro" id="IPR008271">
    <property type="entry name" value="Ser/Thr_kinase_AS"/>
</dbReference>
<protein>
    <recommendedName>
        <fullName evidence="1">non-specific serine/threonine protein kinase</fullName>
        <ecNumber evidence="1">2.7.11.1</ecNumber>
    </recommendedName>
</protein>
<dbReference type="SMART" id="SM00220">
    <property type="entry name" value="S_TKc"/>
    <property type="match status" value="1"/>
</dbReference>
<evidence type="ECO:0000256" key="3">
    <source>
        <dbReference type="ARBA" id="ARBA00022840"/>
    </source>
</evidence>
<reference evidence="7 8" key="2">
    <citation type="journal article" date="2012" name="PLoS Pathog.">
        <title>Diverse lifestyles and strategies of plant pathogenesis encoded in the genomes of eighteen Dothideomycetes fungi.</title>
        <authorList>
            <person name="Ohm R.A."/>
            <person name="Feau N."/>
            <person name="Henrissat B."/>
            <person name="Schoch C.L."/>
            <person name="Horwitz B.A."/>
            <person name="Barry K.W."/>
            <person name="Condon B.J."/>
            <person name="Copeland A.C."/>
            <person name="Dhillon B."/>
            <person name="Glaser F."/>
            <person name="Hesse C.N."/>
            <person name="Kosti I."/>
            <person name="LaButti K."/>
            <person name="Lindquist E.A."/>
            <person name="Lucas S."/>
            <person name="Salamov A.A."/>
            <person name="Bradshaw R.E."/>
            <person name="Ciuffetti L."/>
            <person name="Hamelin R.C."/>
            <person name="Kema G.H.J."/>
            <person name="Lawrence C."/>
            <person name="Scott J.A."/>
            <person name="Spatafora J.W."/>
            <person name="Turgeon B.G."/>
            <person name="de Wit P.J.G.M."/>
            <person name="Zhong S."/>
            <person name="Goodwin S.B."/>
            <person name="Grigoriev I.V."/>
        </authorList>
    </citation>
    <scope>NUCLEOTIDE SEQUENCE [LARGE SCALE GENOMIC DNA]</scope>
    <source>
        <strain evidence="8">NZE10 / CBS 128990</strain>
    </source>
</reference>
<evidence type="ECO:0000313" key="8">
    <source>
        <dbReference type="Proteomes" id="UP000016933"/>
    </source>
</evidence>
<dbReference type="GO" id="GO:0004674">
    <property type="term" value="F:protein serine/threonine kinase activity"/>
    <property type="evidence" value="ECO:0007669"/>
    <property type="project" value="UniProtKB-EC"/>
</dbReference>
<dbReference type="InterPro" id="IPR017441">
    <property type="entry name" value="Protein_kinase_ATP_BS"/>
</dbReference>
<dbReference type="OMA" id="VKQIKLV"/>
<dbReference type="SUPFAM" id="SSF56112">
    <property type="entry name" value="Protein kinase-like (PK-like)"/>
    <property type="match status" value="1"/>
</dbReference>
<gene>
    <name evidence="7" type="ORF">DOTSEDRAFT_72151</name>
</gene>
<dbReference type="PROSITE" id="PS00107">
    <property type="entry name" value="PROTEIN_KINASE_ATP"/>
    <property type="match status" value="1"/>
</dbReference>
<dbReference type="InterPro" id="IPR016024">
    <property type="entry name" value="ARM-type_fold"/>
</dbReference>
<dbReference type="CDD" id="cd06627">
    <property type="entry name" value="STKc_Cdc7_like"/>
    <property type="match status" value="1"/>
</dbReference>
<dbReference type="Pfam" id="PF00069">
    <property type="entry name" value="Pkinase"/>
    <property type="match status" value="1"/>
</dbReference>
<dbReference type="HOGENOM" id="CLU_001872_1_1_1"/>
<sequence length="1504" mass="165522">MPPLPSPPATTSIRSPASTRATHGQRGSVPVAHSRTSTPKQTTTTGSGGIRSAKVRGGSDKENGSDAGYARPNRRRSSVLAMREKPPSKDGTAQRHAKEVEGLKDYQLGQCLGRGAFGSVYAALNWSTGETVAIKQIRLSDMPKTELNVIMQEIDLLKNLHHPNIVKYHGFVKSADSLYIILEYCEQGSLHSICKNFGKFPENLVALYTAQTLQGLLFLHEQGVIHRDIKGANILTTKDGLIKLADFGVATKAQGITEGSVVGTPYWMAPEVIELSGATTASDIWSLGCTVIELLDGKPPYHQFAPMPALFRIVNDDHPPLPEGASPLVRDFLMQCFQKDPNLRVSAKKLLKHPWIVSAKRGNTSKPTEYDEAIKSVQEWNEALKASPPPAEKANGRRRPSTKPGSRPASRSSATGATAASKAKADQTSKPAFKLNTRKSQSAEAFQSPVNDEGRDNWDQDFESLKMGLSGLHIPDRLKQQNGPDGLFSAQKLKQYANFDVIPEMDGKVEEWDEEFEGDLTVRSPMQLAKGDALETVRPFYPPRTTNDEIKHKPPQASNHSARTTLDEPHSRKTSKESQPPTQILKPVQKQSTISKRKATPPLPLKKAPSISSNREKFREEDEEDYSDLVAEDEDAFLKKLAGFSPNRPVNPKDLFGMQTKLGGSMRRRRTHTPTQLVHDAAAMKRTRSSLEIQKYAEDDNDEDFTELVFDEEPANLQAGTTKSRSPKSAISGGSETASERGTLKLTSSMSWGDEEDEDDDPFAALEEELDQVDLESNVARDKHARLCSVVEGLVSDLKLGQPEDVLAEIVEHLLQILFESPDVKSVIVSSHGMLPILEILETSTRPHIILRLLKIVNCILSHNIEVQENLCFVGGIPIITRFAHKKYSSEIRLEAAAFVRTMYQTPTLTLQMFVSCGGLNVLVEFLEEDYDVEAGRELVLVGVNGIWSVFEMQGPTPKNDFCRIFSRSSVLYPLSLVLNRVLDEEGELAEVIEGRIVNIFLLFSQAENHVKETVADRMVLKTVLKDLQRMHPQHQITMLKFIKNLSMLATTLDALQNSNAIEVLTDLLKTSMKMPHFREISNQVLNTMYNLCRLSKARQEDAALSGVVPLLQRIVQTERPLKEFALPILCDMAHSGKVGRKILWQNKGLHFYVSLLADQYWAVTALDAIFIWLQEETAKVEEHLLAPSSNFASSIVQCFNESKADAFENLLEPLQKLLRLSPAVAATLAQQSLFARAAVKVHSKKALVRLNLLRVIRSICDACEENGSLLQQYGLLAPVRELEKHDPAILVRNLAEELVRHSEHASAIMASGGRGGSAGRPMTRRTSSSAMFSPPPLITQSASSTPITSNMGLERVGSRGYFDLALVSDSGAGLQSSGARGSSSSVNSPYRPASRDGGSGSFAGGWSHHYHRPSASMENINGVAAPRSSSRVPPQQRMQRPASRSSLAPAPQEHSRSSARRGSVQPLDSDQITPTHMPPPRGGALAVQQRKRRQGSSVDLGGR</sequence>
<proteinExistence type="predicted"/>
<dbReference type="InterPro" id="IPR000719">
    <property type="entry name" value="Prot_kinase_dom"/>
</dbReference>
<feature type="compositionally biased region" description="Basic and acidic residues" evidence="5">
    <location>
        <begin position="565"/>
        <end position="576"/>
    </location>
</feature>
<dbReference type="InterPro" id="IPR011989">
    <property type="entry name" value="ARM-like"/>
</dbReference>
<dbReference type="Gene3D" id="1.25.10.10">
    <property type="entry name" value="Leucine-rich Repeat Variant"/>
    <property type="match status" value="2"/>
</dbReference>
<dbReference type="PANTHER" id="PTHR48012">
    <property type="entry name" value="STERILE20-LIKE KINASE, ISOFORM B-RELATED"/>
    <property type="match status" value="1"/>
</dbReference>
<feature type="region of interest" description="Disordered" evidence="5">
    <location>
        <begin position="1"/>
        <end position="95"/>
    </location>
</feature>
<evidence type="ECO:0000313" key="7">
    <source>
        <dbReference type="EMBL" id="EME44598.1"/>
    </source>
</evidence>
<dbReference type="eggNOG" id="KOG0198">
    <property type="taxonomic scope" value="Eukaryota"/>
</dbReference>
<dbReference type="Gene3D" id="1.10.510.10">
    <property type="entry name" value="Transferase(Phosphotransferase) domain 1"/>
    <property type="match status" value="1"/>
</dbReference>
<organism evidence="7 8">
    <name type="scientific">Dothistroma septosporum (strain NZE10 / CBS 128990)</name>
    <name type="common">Red band needle blight fungus</name>
    <name type="synonym">Mycosphaerella pini</name>
    <dbReference type="NCBI Taxonomy" id="675120"/>
    <lineage>
        <taxon>Eukaryota</taxon>
        <taxon>Fungi</taxon>
        <taxon>Dikarya</taxon>
        <taxon>Ascomycota</taxon>
        <taxon>Pezizomycotina</taxon>
        <taxon>Dothideomycetes</taxon>
        <taxon>Dothideomycetidae</taxon>
        <taxon>Mycosphaerellales</taxon>
        <taxon>Mycosphaerellaceae</taxon>
        <taxon>Dothistroma</taxon>
    </lineage>
</organism>
<feature type="region of interest" description="Disordered" evidence="5">
    <location>
        <begin position="712"/>
        <end position="760"/>
    </location>
</feature>
<dbReference type="GO" id="GO:0005524">
    <property type="term" value="F:ATP binding"/>
    <property type="evidence" value="ECO:0007669"/>
    <property type="project" value="UniProtKB-UniRule"/>
</dbReference>
<dbReference type="FunFam" id="1.25.10.10:FF:000212">
    <property type="entry name" value="Cell division control protein"/>
    <property type="match status" value="1"/>
</dbReference>
<dbReference type="EC" id="2.7.11.1" evidence="1"/>
<dbReference type="FunFam" id="3.30.200.20:FF:000042">
    <property type="entry name" value="Aurora kinase A"/>
    <property type="match status" value="1"/>
</dbReference>
<feature type="compositionally biased region" description="Low complexity" evidence="5">
    <location>
        <begin position="34"/>
        <end position="45"/>
    </location>
</feature>
<feature type="binding site" evidence="4">
    <location>
        <position position="135"/>
    </location>
    <ligand>
        <name>ATP</name>
        <dbReference type="ChEBI" id="CHEBI:30616"/>
    </ligand>
</feature>
<dbReference type="SUPFAM" id="SSF48371">
    <property type="entry name" value="ARM repeat"/>
    <property type="match status" value="1"/>
</dbReference>
<dbReference type="InterPro" id="IPR011009">
    <property type="entry name" value="Kinase-like_dom_sf"/>
</dbReference>
<dbReference type="InterPro" id="IPR050629">
    <property type="entry name" value="STE20/SPS1-PAK"/>
</dbReference>
<evidence type="ECO:0000256" key="4">
    <source>
        <dbReference type="PROSITE-ProRule" id="PRU10141"/>
    </source>
</evidence>
<dbReference type="PROSITE" id="PS00108">
    <property type="entry name" value="PROTEIN_KINASE_ST"/>
    <property type="match status" value="1"/>
</dbReference>
<feature type="compositionally biased region" description="Polar residues" evidence="5">
    <location>
        <begin position="438"/>
        <end position="450"/>
    </location>
</feature>
<feature type="compositionally biased region" description="Basic and acidic residues" evidence="5">
    <location>
        <begin position="82"/>
        <end position="95"/>
    </location>
</feature>
<feature type="region of interest" description="Disordered" evidence="5">
    <location>
        <begin position="1425"/>
        <end position="1504"/>
    </location>
</feature>
<feature type="compositionally biased region" description="Low complexity" evidence="5">
    <location>
        <begin position="1373"/>
        <end position="1389"/>
    </location>
</feature>
<feature type="domain" description="Protein kinase" evidence="6">
    <location>
        <begin position="106"/>
        <end position="356"/>
    </location>
</feature>
<dbReference type="GO" id="GO:0005737">
    <property type="term" value="C:cytoplasm"/>
    <property type="evidence" value="ECO:0007669"/>
    <property type="project" value="TreeGrafter"/>
</dbReference>
<evidence type="ECO:0000259" key="6">
    <source>
        <dbReference type="PROSITE" id="PS50011"/>
    </source>
</evidence>
<dbReference type="OrthoDB" id="8693905at2759"/>
<feature type="compositionally biased region" description="Polar residues" evidence="5">
    <location>
        <begin position="1339"/>
        <end position="1352"/>
    </location>
</feature>
<keyword evidence="3 4" id="KW-0067">ATP-binding</keyword>
<keyword evidence="2 4" id="KW-0547">Nucleotide-binding</keyword>
<evidence type="ECO:0000256" key="1">
    <source>
        <dbReference type="ARBA" id="ARBA00012513"/>
    </source>
</evidence>
<evidence type="ECO:0000256" key="5">
    <source>
        <dbReference type="SAM" id="MobiDB-lite"/>
    </source>
</evidence>
<feature type="region of interest" description="Disordered" evidence="5">
    <location>
        <begin position="643"/>
        <end position="678"/>
    </location>
</feature>
<reference evidence="8" key="1">
    <citation type="journal article" date="2012" name="PLoS Genet.">
        <title>The genomes of the fungal plant pathogens Cladosporium fulvum and Dothistroma septosporum reveal adaptation to different hosts and lifestyles but also signatures of common ancestry.</title>
        <authorList>
            <person name="de Wit P.J.G.M."/>
            <person name="van der Burgt A."/>
            <person name="Oekmen B."/>
            <person name="Stergiopoulos I."/>
            <person name="Abd-Elsalam K.A."/>
            <person name="Aerts A.L."/>
            <person name="Bahkali A.H."/>
            <person name="Beenen H.G."/>
            <person name="Chettri P."/>
            <person name="Cox M.P."/>
            <person name="Datema E."/>
            <person name="de Vries R.P."/>
            <person name="Dhillon B."/>
            <person name="Ganley A.R."/>
            <person name="Griffiths S.A."/>
            <person name="Guo Y."/>
            <person name="Hamelin R.C."/>
            <person name="Henrissat B."/>
            <person name="Kabir M.S."/>
            <person name="Jashni M.K."/>
            <person name="Kema G."/>
            <person name="Klaubauf S."/>
            <person name="Lapidus A."/>
            <person name="Levasseur A."/>
            <person name="Lindquist E."/>
            <person name="Mehrabi R."/>
            <person name="Ohm R.A."/>
            <person name="Owen T.J."/>
            <person name="Salamov A."/>
            <person name="Schwelm A."/>
            <person name="Schijlen E."/>
            <person name="Sun H."/>
            <person name="van den Burg H.A."/>
            <person name="van Ham R.C.H.J."/>
            <person name="Zhang S."/>
            <person name="Goodwin S.B."/>
            <person name="Grigoriev I.V."/>
            <person name="Collemare J."/>
            <person name="Bradshaw R.E."/>
        </authorList>
    </citation>
    <scope>NUCLEOTIDE SEQUENCE [LARGE SCALE GENOMIC DNA]</scope>
    <source>
        <strain evidence="8">NZE10 / CBS 128990</strain>
    </source>
</reference>
<feature type="compositionally biased region" description="Polar residues" evidence="5">
    <location>
        <begin position="1428"/>
        <end position="1447"/>
    </location>
</feature>
<dbReference type="PROSITE" id="PS50011">
    <property type="entry name" value="PROTEIN_KINASE_DOM"/>
    <property type="match status" value="1"/>
</dbReference>
<name>N1PNU9_DOTSN</name>
<evidence type="ECO:0000256" key="2">
    <source>
        <dbReference type="ARBA" id="ARBA00022741"/>
    </source>
</evidence>
<dbReference type="FunFam" id="1.10.510.10:FF:000246">
    <property type="entry name" value="Putative Serine-threonine kinase SepH"/>
    <property type="match status" value="1"/>
</dbReference>
<keyword evidence="8" id="KW-1185">Reference proteome</keyword>
<feature type="compositionally biased region" description="Polar residues" evidence="5">
    <location>
        <begin position="9"/>
        <end position="22"/>
    </location>
</feature>
<feature type="region of interest" description="Disordered" evidence="5">
    <location>
        <begin position="382"/>
        <end position="456"/>
    </location>
</feature>